<gene>
    <name evidence="1" type="ORF">C6H66_05910</name>
</gene>
<proteinExistence type="predicted"/>
<keyword evidence="2" id="KW-1185">Reference proteome</keyword>
<evidence type="ECO:0000313" key="1">
    <source>
        <dbReference type="EMBL" id="PQQ27688.1"/>
    </source>
</evidence>
<protein>
    <submittedName>
        <fullName evidence="1">Uncharacterized protein</fullName>
    </submittedName>
</protein>
<sequence length="73" mass="8183">MKYAEVIKGLTACKGVISAEQVQAENSSDYENNECVSYEDGVSYDILEHGRLGIRVKIQCEAFVKQRELQGKI</sequence>
<evidence type="ECO:0000313" key="2">
    <source>
        <dbReference type="Proteomes" id="UP000239550"/>
    </source>
</evidence>
<dbReference type="AlphaFoldDB" id="A0A2S8Q5I4"/>
<accession>A0A2S8Q5I4</accession>
<dbReference type="EMBL" id="PUWT01000014">
    <property type="protein sequence ID" value="PQQ27688.1"/>
    <property type="molecule type" value="Genomic_DNA"/>
</dbReference>
<name>A0A2S8Q5I4_9GAMM</name>
<comment type="caution">
    <text evidence="1">The sequence shown here is derived from an EMBL/GenBank/DDBJ whole genome shotgun (WGS) entry which is preliminary data.</text>
</comment>
<dbReference type="Proteomes" id="UP000239550">
    <property type="component" value="Unassembled WGS sequence"/>
</dbReference>
<reference evidence="1 2" key="1">
    <citation type="submission" date="2018-02" db="EMBL/GenBank/DDBJ databases">
        <title>Five New Genomes of Indian Photorhabdus Isolates TSA.</title>
        <authorList>
            <person name="Dubay B."/>
            <person name="Somvanshi V.S."/>
        </authorList>
    </citation>
    <scope>NUCLEOTIDE SEQUENCE [LARGE SCALE GENOMIC DNA]</scope>
    <source>
        <strain evidence="1 2">H1</strain>
    </source>
</reference>
<organism evidence="1 2">
    <name type="scientific">Photorhabdus hindustanensis</name>
    <dbReference type="NCBI Taxonomy" id="2918802"/>
    <lineage>
        <taxon>Bacteria</taxon>
        <taxon>Pseudomonadati</taxon>
        <taxon>Pseudomonadota</taxon>
        <taxon>Gammaproteobacteria</taxon>
        <taxon>Enterobacterales</taxon>
        <taxon>Morganellaceae</taxon>
        <taxon>Photorhabdus</taxon>
    </lineage>
</organism>